<name>A0AC35F7C6_9BILA</name>
<protein>
    <submittedName>
        <fullName evidence="2">Uncharacterized protein</fullName>
    </submittedName>
</protein>
<proteinExistence type="predicted"/>
<evidence type="ECO:0000313" key="1">
    <source>
        <dbReference type="Proteomes" id="UP000887580"/>
    </source>
</evidence>
<organism evidence="1 2">
    <name type="scientific">Panagrolaimus sp. PS1159</name>
    <dbReference type="NCBI Taxonomy" id="55785"/>
    <lineage>
        <taxon>Eukaryota</taxon>
        <taxon>Metazoa</taxon>
        <taxon>Ecdysozoa</taxon>
        <taxon>Nematoda</taxon>
        <taxon>Chromadorea</taxon>
        <taxon>Rhabditida</taxon>
        <taxon>Tylenchina</taxon>
        <taxon>Panagrolaimomorpha</taxon>
        <taxon>Panagrolaimoidea</taxon>
        <taxon>Panagrolaimidae</taxon>
        <taxon>Panagrolaimus</taxon>
    </lineage>
</organism>
<accession>A0AC35F7C6</accession>
<dbReference type="Proteomes" id="UP000887580">
    <property type="component" value="Unplaced"/>
</dbReference>
<dbReference type="WBParaSite" id="PS1159_v2.g14607.t1">
    <property type="protein sequence ID" value="PS1159_v2.g14607.t1"/>
    <property type="gene ID" value="PS1159_v2.g14607"/>
</dbReference>
<evidence type="ECO:0000313" key="2">
    <source>
        <dbReference type="WBParaSite" id="PS1159_v2.g14607.t1"/>
    </source>
</evidence>
<reference evidence="2" key="1">
    <citation type="submission" date="2022-11" db="UniProtKB">
        <authorList>
            <consortium name="WormBaseParasite"/>
        </authorList>
    </citation>
    <scope>IDENTIFICATION</scope>
</reference>
<sequence length="149" mass="16996">MRFVFGIALFVKFAYAWYGARLCNGEDFMYLLFAVIGAIFGTILSYFIDRSRPVQVNIRHGVTTTIRQVDTVLGLVPTFCFGYLGILIYVELSKPPNSLRSEIYGSLYELILFLVSLYRGGRILWAIVDFLTTNSLPMLTNRYNRPSPV</sequence>